<dbReference type="EMBL" id="JAWZYT010002723">
    <property type="protein sequence ID" value="KAK4302468.1"/>
    <property type="molecule type" value="Genomic_DNA"/>
</dbReference>
<keyword evidence="2" id="KW-1185">Reference proteome</keyword>
<gene>
    <name evidence="1" type="ORF">Pmani_025430</name>
</gene>
<evidence type="ECO:0000313" key="2">
    <source>
        <dbReference type="Proteomes" id="UP001292094"/>
    </source>
</evidence>
<accession>A0AAE1P6P9</accession>
<sequence>MESANKKTAFRAASEIMTEFMDKGEAVSLAIAECVSKALYKKTILSKHLVDYAPEGLEACDKSCSGASCLLHKRIKPCLRLKCSACGKFYKGSWFSPSKSSRCTLSIIHSRGLSIAFQFL</sequence>
<evidence type="ECO:0000313" key="1">
    <source>
        <dbReference type="EMBL" id="KAK4302468.1"/>
    </source>
</evidence>
<proteinExistence type="predicted"/>
<dbReference type="Proteomes" id="UP001292094">
    <property type="component" value="Unassembled WGS sequence"/>
</dbReference>
<comment type="caution">
    <text evidence="1">The sequence shown here is derived from an EMBL/GenBank/DDBJ whole genome shotgun (WGS) entry which is preliminary data.</text>
</comment>
<protein>
    <submittedName>
        <fullName evidence="1">Uncharacterized protein</fullName>
    </submittedName>
</protein>
<reference evidence="1" key="1">
    <citation type="submission" date="2023-11" db="EMBL/GenBank/DDBJ databases">
        <title>Genome assemblies of two species of porcelain crab, Petrolisthes cinctipes and Petrolisthes manimaculis (Anomura: Porcellanidae).</title>
        <authorList>
            <person name="Angst P."/>
        </authorList>
    </citation>
    <scope>NUCLEOTIDE SEQUENCE</scope>
    <source>
        <strain evidence="1">PB745_02</strain>
        <tissue evidence="1">Gill</tissue>
    </source>
</reference>
<dbReference type="AlphaFoldDB" id="A0AAE1P6P9"/>
<organism evidence="1 2">
    <name type="scientific">Petrolisthes manimaculis</name>
    <dbReference type="NCBI Taxonomy" id="1843537"/>
    <lineage>
        <taxon>Eukaryota</taxon>
        <taxon>Metazoa</taxon>
        <taxon>Ecdysozoa</taxon>
        <taxon>Arthropoda</taxon>
        <taxon>Crustacea</taxon>
        <taxon>Multicrustacea</taxon>
        <taxon>Malacostraca</taxon>
        <taxon>Eumalacostraca</taxon>
        <taxon>Eucarida</taxon>
        <taxon>Decapoda</taxon>
        <taxon>Pleocyemata</taxon>
        <taxon>Anomura</taxon>
        <taxon>Galatheoidea</taxon>
        <taxon>Porcellanidae</taxon>
        <taxon>Petrolisthes</taxon>
    </lineage>
</organism>
<name>A0AAE1P6P9_9EUCA</name>